<dbReference type="SUPFAM" id="SSF46785">
    <property type="entry name" value="Winged helix' DNA-binding domain"/>
    <property type="match status" value="1"/>
</dbReference>
<dbReference type="PANTHER" id="PTHR15706:SF2">
    <property type="entry name" value="SH3 AND PX DOMAIN-CONTAINING PROTEIN 2A"/>
    <property type="match status" value="1"/>
</dbReference>
<evidence type="ECO:0000256" key="5">
    <source>
        <dbReference type="ARBA" id="ARBA00022454"/>
    </source>
</evidence>
<organism evidence="13 14">
    <name type="scientific">Cirrhinus molitorella</name>
    <name type="common">mud carp</name>
    <dbReference type="NCBI Taxonomy" id="172907"/>
    <lineage>
        <taxon>Eukaryota</taxon>
        <taxon>Metazoa</taxon>
        <taxon>Chordata</taxon>
        <taxon>Craniata</taxon>
        <taxon>Vertebrata</taxon>
        <taxon>Euteleostomi</taxon>
        <taxon>Actinopterygii</taxon>
        <taxon>Neopterygii</taxon>
        <taxon>Teleostei</taxon>
        <taxon>Ostariophysi</taxon>
        <taxon>Cypriniformes</taxon>
        <taxon>Cyprinidae</taxon>
        <taxon>Labeoninae</taxon>
        <taxon>Labeonini</taxon>
        <taxon>Cirrhinus</taxon>
    </lineage>
</organism>
<dbReference type="CDD" id="cd04483">
    <property type="entry name" value="hOBFC1_like"/>
    <property type="match status" value="1"/>
</dbReference>
<dbReference type="Pfam" id="PF10451">
    <property type="entry name" value="Stn1"/>
    <property type="match status" value="1"/>
</dbReference>
<dbReference type="InterPro" id="IPR051228">
    <property type="entry name" value="NADPH_Oxidase/PX-Domain"/>
</dbReference>
<dbReference type="Gene3D" id="1.10.10.10">
    <property type="entry name" value="Winged helix-like DNA-binding domain superfamily/Winged helix DNA-binding domain"/>
    <property type="match status" value="1"/>
</dbReference>
<dbReference type="Gene3D" id="3.30.1520.10">
    <property type="entry name" value="Phox-like domain"/>
    <property type="match status" value="1"/>
</dbReference>
<dbReference type="PROSITE" id="PS50195">
    <property type="entry name" value="PX"/>
    <property type="match status" value="1"/>
</dbReference>
<keyword evidence="9" id="KW-0779">Telomere</keyword>
<feature type="domain" description="PX" evidence="12">
    <location>
        <begin position="434"/>
        <end position="558"/>
    </location>
</feature>
<feature type="non-terminal residue" evidence="13">
    <location>
        <position position="562"/>
    </location>
</feature>
<dbReference type="SUPFAM" id="SSF50249">
    <property type="entry name" value="Nucleic acid-binding proteins"/>
    <property type="match status" value="1"/>
</dbReference>
<keyword evidence="5" id="KW-0158">Chromosome</keyword>
<dbReference type="SUPFAM" id="SSF64268">
    <property type="entry name" value="PX domain"/>
    <property type="match status" value="1"/>
</dbReference>
<dbReference type="InterPro" id="IPR036388">
    <property type="entry name" value="WH-like_DNA-bd_sf"/>
</dbReference>
<accession>A0ABR3NY51</accession>
<keyword evidence="14" id="KW-1185">Reference proteome</keyword>
<dbReference type="InterPro" id="IPR015253">
    <property type="entry name" value="CST_STN1_C"/>
</dbReference>
<keyword evidence="8" id="KW-0677">Repeat</keyword>
<evidence type="ECO:0000256" key="2">
    <source>
        <dbReference type="ARBA" id="ARBA00004316"/>
    </source>
</evidence>
<evidence type="ECO:0000256" key="3">
    <source>
        <dbReference type="ARBA" id="ARBA00004496"/>
    </source>
</evidence>
<comment type="subcellular location">
    <subcellularLocation>
        <location evidence="1">Cell junction</location>
    </subcellularLocation>
    <subcellularLocation>
        <location evidence="2">Cell projection</location>
    </subcellularLocation>
    <subcellularLocation>
        <location evidence="4">Chromosome</location>
        <location evidence="4">Telomere</location>
    </subcellularLocation>
    <subcellularLocation>
        <location evidence="3">Cytoplasm</location>
    </subcellularLocation>
</comment>
<protein>
    <recommendedName>
        <fullName evidence="12">PX domain-containing protein</fullName>
    </recommendedName>
</protein>
<dbReference type="InterPro" id="IPR036390">
    <property type="entry name" value="WH_DNA-bd_sf"/>
</dbReference>
<dbReference type="Pfam" id="PF00787">
    <property type="entry name" value="PX"/>
    <property type="match status" value="1"/>
</dbReference>
<keyword evidence="11" id="KW-0966">Cell projection</keyword>
<evidence type="ECO:0000256" key="10">
    <source>
        <dbReference type="ARBA" id="ARBA00022949"/>
    </source>
</evidence>
<dbReference type="Gene3D" id="1.10.10.980">
    <property type="entry name" value="CST, Suppressor of Cdc13 homolog, complex subunit STN1, N-terminal domain"/>
    <property type="match status" value="1"/>
</dbReference>
<name>A0ABR3NY51_9TELE</name>
<evidence type="ECO:0000256" key="4">
    <source>
        <dbReference type="ARBA" id="ARBA00004574"/>
    </source>
</evidence>
<evidence type="ECO:0000256" key="6">
    <source>
        <dbReference type="ARBA" id="ARBA00022490"/>
    </source>
</evidence>
<keyword evidence="10" id="KW-0965">Cell junction</keyword>
<keyword evidence="7" id="KW-0597">Phosphoprotein</keyword>
<dbReference type="Gene3D" id="2.40.50.140">
    <property type="entry name" value="Nucleic acid-binding proteins"/>
    <property type="match status" value="1"/>
</dbReference>
<comment type="caution">
    <text evidence="13">The sequence shown here is derived from an EMBL/GenBank/DDBJ whole genome shotgun (WGS) entry which is preliminary data.</text>
</comment>
<reference evidence="13 14" key="1">
    <citation type="submission" date="2023-09" db="EMBL/GenBank/DDBJ databases">
        <authorList>
            <person name="Wang M."/>
        </authorList>
    </citation>
    <scope>NUCLEOTIDE SEQUENCE [LARGE SCALE GENOMIC DNA]</scope>
    <source>
        <strain evidence="13">GT-2023</strain>
        <tissue evidence="13">Liver</tissue>
    </source>
</reference>
<evidence type="ECO:0000256" key="1">
    <source>
        <dbReference type="ARBA" id="ARBA00004282"/>
    </source>
</evidence>
<dbReference type="InterPro" id="IPR018856">
    <property type="entry name" value="Stn1_N"/>
</dbReference>
<evidence type="ECO:0000256" key="11">
    <source>
        <dbReference type="ARBA" id="ARBA00023273"/>
    </source>
</evidence>
<keyword evidence="6" id="KW-0963">Cytoplasm</keyword>
<dbReference type="InterPro" id="IPR042082">
    <property type="entry name" value="CST_Stn1_wHTH1_sf"/>
</dbReference>
<dbReference type="PANTHER" id="PTHR15706">
    <property type="entry name" value="SH3 MULTIPLE DOMAIN"/>
    <property type="match status" value="1"/>
</dbReference>
<evidence type="ECO:0000313" key="13">
    <source>
        <dbReference type="EMBL" id="KAL1281906.1"/>
    </source>
</evidence>
<dbReference type="CDD" id="cd06888">
    <property type="entry name" value="PX_FISH"/>
    <property type="match status" value="1"/>
</dbReference>
<dbReference type="Pfam" id="PF09170">
    <property type="entry name" value="STN1_2"/>
    <property type="match status" value="1"/>
</dbReference>
<proteinExistence type="predicted"/>
<evidence type="ECO:0000313" key="14">
    <source>
        <dbReference type="Proteomes" id="UP001558613"/>
    </source>
</evidence>
<gene>
    <name evidence="13" type="ORF">QQF64_000709</name>
</gene>
<sequence length="562" mass="65041">MAVNLGDADADELPSMLWGLDPVYSAYSKLYITDILQMKESRQVPGVYFYKTHPLFQVDVLGTVVYKRERDDFYCYGVDDSTGVINCLCWKDEKWSDQGESSKCRDPSGSSRGFNIEDELKRLKEAERKSTMLEIGDLLRVRGTVKTSRDAREIRANCFYKVNDPVMAVQILHMLEMPQLYRKCYDQPFQMPKDDLGGTEAGGSSHFHRLLSRSVLALKEFLLEKEVARFRPYDVEFLLHPLIQSCSAEQESDQPGTSFATQIRKLLKETLSVLQDEGQIFRKIRTADEVYNVTEQDKDLHTAIKDVLREDTKREKYAEKGCHVLHILSSVRQRYSQNLSRERLLNCNRALVKKPSPIAQISQCVCALPAEWTSRPHKGRARSFMTRRSGFQNDTVERVSIRIQLDRGGSRTRSAFCLISSCASEAEVFTMQFRTVLDVKVVDVEKRRNPSKHYVYLINVTYSDSTSHIIYRRYSKFFDLQMQILDKFPIEGGQKDPKKRIIPFLPGKILFRRSHVRDVAMKRLRFIDDYCRALVRLPPQISQSEEVLRFFETKPDDITPPV</sequence>
<evidence type="ECO:0000256" key="7">
    <source>
        <dbReference type="ARBA" id="ARBA00022553"/>
    </source>
</evidence>
<dbReference type="SMART" id="SM00312">
    <property type="entry name" value="PX"/>
    <property type="match status" value="1"/>
</dbReference>
<dbReference type="InterPro" id="IPR001683">
    <property type="entry name" value="PX_dom"/>
</dbReference>
<dbReference type="InterPro" id="IPR037961">
    <property type="entry name" value="SH3PXD2_PX"/>
</dbReference>
<dbReference type="EMBL" id="JAYMGO010000001">
    <property type="protein sequence ID" value="KAL1281906.1"/>
    <property type="molecule type" value="Genomic_DNA"/>
</dbReference>
<evidence type="ECO:0000256" key="9">
    <source>
        <dbReference type="ARBA" id="ARBA00022895"/>
    </source>
</evidence>
<evidence type="ECO:0000259" key="12">
    <source>
        <dbReference type="PROSITE" id="PS50195"/>
    </source>
</evidence>
<dbReference type="InterPro" id="IPR012340">
    <property type="entry name" value="NA-bd_OB-fold"/>
</dbReference>
<dbReference type="InterPro" id="IPR036871">
    <property type="entry name" value="PX_dom_sf"/>
</dbReference>
<evidence type="ECO:0000256" key="8">
    <source>
        <dbReference type="ARBA" id="ARBA00022737"/>
    </source>
</evidence>
<dbReference type="Proteomes" id="UP001558613">
    <property type="component" value="Unassembled WGS sequence"/>
</dbReference>